<dbReference type="AlphaFoldDB" id="A0A9P8WL10"/>
<dbReference type="InterPro" id="IPR011701">
    <property type="entry name" value="MFS"/>
</dbReference>
<accession>A0A9P8WL10</accession>
<dbReference type="InterPro" id="IPR036259">
    <property type="entry name" value="MFS_trans_sf"/>
</dbReference>
<comment type="subcellular location">
    <subcellularLocation>
        <location evidence="1">Membrane</location>
        <topology evidence="1">Multi-pass membrane protein</topology>
    </subcellularLocation>
</comment>
<dbReference type="Gene3D" id="1.20.1250.20">
    <property type="entry name" value="MFS general substrate transporter like domains"/>
    <property type="match status" value="2"/>
</dbReference>
<feature type="domain" description="Major facilitator superfamily (MFS) profile" evidence="5">
    <location>
        <begin position="56"/>
        <end position="444"/>
    </location>
</feature>
<keyword evidence="3" id="KW-0325">Glycoprotein</keyword>
<feature type="transmembrane region" description="Helical" evidence="4">
    <location>
        <begin position="423"/>
        <end position="443"/>
    </location>
</feature>
<evidence type="ECO:0000256" key="3">
    <source>
        <dbReference type="ARBA" id="ARBA00023180"/>
    </source>
</evidence>
<dbReference type="GO" id="GO:0022857">
    <property type="term" value="F:transmembrane transporter activity"/>
    <property type="evidence" value="ECO:0007669"/>
    <property type="project" value="InterPro"/>
</dbReference>
<feature type="transmembrane region" description="Helical" evidence="4">
    <location>
        <begin position="57"/>
        <end position="75"/>
    </location>
</feature>
<feature type="transmembrane region" description="Helical" evidence="4">
    <location>
        <begin position="386"/>
        <end position="403"/>
    </location>
</feature>
<dbReference type="GO" id="GO:0016020">
    <property type="term" value="C:membrane"/>
    <property type="evidence" value="ECO:0007669"/>
    <property type="project" value="UniProtKB-SubCell"/>
</dbReference>
<evidence type="ECO:0000256" key="2">
    <source>
        <dbReference type="ARBA" id="ARBA00006727"/>
    </source>
</evidence>
<sequence length="451" mass="49377">MDTHDSSDIKPAQNDDTLTKLISPVPTTASSTVGAELQGHLYDPVSDIPAPDGGLRAWLVVFGGFINFATAFGLMNAFGSFQSYYKTHTLLHQPVYVVTWVGSVQLFLLFVSGLFIGPAYDRFGARRIMIPGAFLYLTSFICTSFAHHYWHILLSQGFLFGIRNAMLYYPTAGAIAEWFDKKRGFALGIAISGSSIGGIVWPLIVEKIFCKMGFAWTNRILAFACVCPLLVSCGLVKEPENTSRHDTHGPKLKLPRKIFKQICQFQFILFCASQFFIVMGMLIPFNWMALYAQSQGINSAMANNLFAICYAGSTVGRMVSGWAADRLGRFNILTLITVIASVLIFTWVKVDTYYAQIIWVAAFGLFSGGLVPLGSACVAQITDMNYIGLRIGVMMAFCAPGSLTGNPVSGLIQVHLGWRGVHFFAASMVMMGAVLTFWARMLGAGGRKVIA</sequence>
<dbReference type="InterPro" id="IPR020846">
    <property type="entry name" value="MFS_dom"/>
</dbReference>
<evidence type="ECO:0000313" key="7">
    <source>
        <dbReference type="Proteomes" id="UP000777438"/>
    </source>
</evidence>
<feature type="transmembrane region" description="Helical" evidence="4">
    <location>
        <begin position="305"/>
        <end position="323"/>
    </location>
</feature>
<keyword evidence="7" id="KW-1185">Reference proteome</keyword>
<name>A0A9P8WL10_9HYPO</name>
<evidence type="ECO:0000259" key="5">
    <source>
        <dbReference type="PROSITE" id="PS50850"/>
    </source>
</evidence>
<reference evidence="6 7" key="1">
    <citation type="journal article" date="2021" name="Nat. Commun.">
        <title>Genetic determinants of endophytism in the Arabidopsis root mycobiome.</title>
        <authorList>
            <person name="Mesny F."/>
            <person name="Miyauchi S."/>
            <person name="Thiergart T."/>
            <person name="Pickel B."/>
            <person name="Atanasova L."/>
            <person name="Karlsson M."/>
            <person name="Huettel B."/>
            <person name="Barry K.W."/>
            <person name="Haridas S."/>
            <person name="Chen C."/>
            <person name="Bauer D."/>
            <person name="Andreopoulos W."/>
            <person name="Pangilinan J."/>
            <person name="LaButti K."/>
            <person name="Riley R."/>
            <person name="Lipzen A."/>
            <person name="Clum A."/>
            <person name="Drula E."/>
            <person name="Henrissat B."/>
            <person name="Kohler A."/>
            <person name="Grigoriev I.V."/>
            <person name="Martin F.M."/>
            <person name="Hacquard S."/>
        </authorList>
    </citation>
    <scope>NUCLEOTIDE SEQUENCE [LARGE SCALE GENOMIC DNA]</scope>
    <source>
        <strain evidence="6 7">MPI-CAGE-CH-0241</strain>
    </source>
</reference>
<keyword evidence="4" id="KW-0812">Transmembrane</keyword>
<evidence type="ECO:0000256" key="1">
    <source>
        <dbReference type="ARBA" id="ARBA00004141"/>
    </source>
</evidence>
<dbReference type="PROSITE" id="PS50850">
    <property type="entry name" value="MFS"/>
    <property type="match status" value="1"/>
</dbReference>
<dbReference type="EMBL" id="JAGPYM010000001">
    <property type="protein sequence ID" value="KAH6899714.1"/>
    <property type="molecule type" value="Genomic_DNA"/>
</dbReference>
<protein>
    <submittedName>
        <fullName evidence="6">Major facilitator superfamily domain-containing protein</fullName>
    </submittedName>
</protein>
<feature type="transmembrane region" description="Helical" evidence="4">
    <location>
        <begin position="128"/>
        <end position="146"/>
    </location>
</feature>
<dbReference type="Proteomes" id="UP000777438">
    <property type="component" value="Unassembled WGS sequence"/>
</dbReference>
<feature type="transmembrane region" description="Helical" evidence="4">
    <location>
        <begin position="354"/>
        <end position="374"/>
    </location>
</feature>
<feature type="transmembrane region" description="Helical" evidence="4">
    <location>
        <begin position="330"/>
        <end position="348"/>
    </location>
</feature>
<dbReference type="InterPro" id="IPR050327">
    <property type="entry name" value="Proton-linked_MCT"/>
</dbReference>
<proteinExistence type="inferred from homology"/>
<dbReference type="OrthoDB" id="6499973at2759"/>
<evidence type="ECO:0000256" key="4">
    <source>
        <dbReference type="SAM" id="Phobius"/>
    </source>
</evidence>
<dbReference type="PANTHER" id="PTHR11360">
    <property type="entry name" value="MONOCARBOXYLATE TRANSPORTER"/>
    <property type="match status" value="1"/>
</dbReference>
<feature type="transmembrane region" description="Helical" evidence="4">
    <location>
        <begin position="184"/>
        <end position="204"/>
    </location>
</feature>
<feature type="transmembrane region" description="Helical" evidence="4">
    <location>
        <begin position="265"/>
        <end position="285"/>
    </location>
</feature>
<feature type="transmembrane region" description="Helical" evidence="4">
    <location>
        <begin position="95"/>
        <end position="116"/>
    </location>
</feature>
<keyword evidence="4" id="KW-1133">Transmembrane helix</keyword>
<dbReference type="SUPFAM" id="SSF103473">
    <property type="entry name" value="MFS general substrate transporter"/>
    <property type="match status" value="1"/>
</dbReference>
<gene>
    <name evidence="6" type="ORF">B0T10DRAFT_524840</name>
</gene>
<dbReference type="Pfam" id="PF07690">
    <property type="entry name" value="MFS_1"/>
    <property type="match status" value="1"/>
</dbReference>
<evidence type="ECO:0000313" key="6">
    <source>
        <dbReference type="EMBL" id="KAH6899714.1"/>
    </source>
</evidence>
<dbReference type="PANTHER" id="PTHR11360:SF177">
    <property type="entry name" value="RIBOFLAVIN TRANSPORTER MCH5"/>
    <property type="match status" value="1"/>
</dbReference>
<keyword evidence="4" id="KW-0472">Membrane</keyword>
<comment type="similarity">
    <text evidence="2">Belongs to the major facilitator superfamily. Monocarboxylate porter (TC 2.A.1.13) family.</text>
</comment>
<comment type="caution">
    <text evidence="6">The sequence shown here is derived from an EMBL/GenBank/DDBJ whole genome shotgun (WGS) entry which is preliminary data.</text>
</comment>
<organism evidence="6 7">
    <name type="scientific">Thelonectria olida</name>
    <dbReference type="NCBI Taxonomy" id="1576542"/>
    <lineage>
        <taxon>Eukaryota</taxon>
        <taxon>Fungi</taxon>
        <taxon>Dikarya</taxon>
        <taxon>Ascomycota</taxon>
        <taxon>Pezizomycotina</taxon>
        <taxon>Sordariomycetes</taxon>
        <taxon>Hypocreomycetidae</taxon>
        <taxon>Hypocreales</taxon>
        <taxon>Nectriaceae</taxon>
        <taxon>Thelonectria</taxon>
    </lineage>
</organism>